<evidence type="ECO:0000256" key="1">
    <source>
        <dbReference type="SAM" id="MobiDB-lite"/>
    </source>
</evidence>
<organism evidence="2 3">
    <name type="scientific">Ceratopteris richardii</name>
    <name type="common">Triangle waterfern</name>
    <dbReference type="NCBI Taxonomy" id="49495"/>
    <lineage>
        <taxon>Eukaryota</taxon>
        <taxon>Viridiplantae</taxon>
        <taxon>Streptophyta</taxon>
        <taxon>Embryophyta</taxon>
        <taxon>Tracheophyta</taxon>
        <taxon>Polypodiopsida</taxon>
        <taxon>Polypodiidae</taxon>
        <taxon>Polypodiales</taxon>
        <taxon>Pteridineae</taxon>
        <taxon>Pteridaceae</taxon>
        <taxon>Parkerioideae</taxon>
        <taxon>Ceratopteris</taxon>
    </lineage>
</organism>
<gene>
    <name evidence="2" type="ORF">KP509_03G010800</name>
</gene>
<dbReference type="OrthoDB" id="421993at2759"/>
<feature type="region of interest" description="Disordered" evidence="1">
    <location>
        <begin position="68"/>
        <end position="122"/>
    </location>
</feature>
<protein>
    <submittedName>
        <fullName evidence="2">Uncharacterized protein</fullName>
    </submittedName>
</protein>
<dbReference type="AlphaFoldDB" id="A0A8T2V4N2"/>
<name>A0A8T2V4N2_CERRI</name>
<proteinExistence type="predicted"/>
<evidence type="ECO:0000313" key="2">
    <source>
        <dbReference type="EMBL" id="KAH7440794.1"/>
    </source>
</evidence>
<accession>A0A8T2V4N2</accession>
<reference evidence="2" key="1">
    <citation type="submission" date="2021-08" db="EMBL/GenBank/DDBJ databases">
        <title>WGS assembly of Ceratopteris richardii.</title>
        <authorList>
            <person name="Marchant D.B."/>
            <person name="Chen G."/>
            <person name="Jenkins J."/>
            <person name="Shu S."/>
            <person name="Leebens-Mack J."/>
            <person name="Grimwood J."/>
            <person name="Schmutz J."/>
            <person name="Soltis P."/>
            <person name="Soltis D."/>
            <person name="Chen Z.-H."/>
        </authorList>
    </citation>
    <scope>NUCLEOTIDE SEQUENCE</scope>
    <source>
        <strain evidence="2">Whitten #5841</strain>
        <tissue evidence="2">Leaf</tissue>
    </source>
</reference>
<keyword evidence="3" id="KW-1185">Reference proteome</keyword>
<sequence>MEEEAGTRVEETDSEGFTEVRYRRKMSPRRSLARNVTTIAPSNNMYCNLGKEINEVDLLGDNLYEEDPAHNSLGCSTSKEDNQEGYTISKEDGFTTSNEDNQDSESSFLGPTLPVCMPSLPQ</sequence>
<comment type="caution">
    <text evidence="2">The sequence shown here is derived from an EMBL/GenBank/DDBJ whole genome shotgun (WGS) entry which is preliminary data.</text>
</comment>
<dbReference type="EMBL" id="CM035408">
    <property type="protein sequence ID" value="KAH7440794.1"/>
    <property type="molecule type" value="Genomic_DNA"/>
</dbReference>
<evidence type="ECO:0000313" key="3">
    <source>
        <dbReference type="Proteomes" id="UP000825935"/>
    </source>
</evidence>
<feature type="compositionally biased region" description="Polar residues" evidence="1">
    <location>
        <begin position="94"/>
        <end position="109"/>
    </location>
</feature>
<dbReference type="Proteomes" id="UP000825935">
    <property type="component" value="Chromosome 3"/>
</dbReference>